<dbReference type="EMBL" id="JADWYK010000005">
    <property type="protein sequence ID" value="MBG8554067.1"/>
    <property type="molecule type" value="Genomic_DNA"/>
</dbReference>
<protein>
    <submittedName>
        <fullName evidence="1">Uncharacterized protein</fullName>
    </submittedName>
</protein>
<proteinExistence type="predicted"/>
<sequence length="77" mass="8857">MIELNRNLGGSCYVILFDGVTPNPKAKHYQENGRDREFTHEAAALNFLYDLGWEVTPNGGMMSTPYVYRYLLKQRGQ</sequence>
<keyword evidence="2" id="KW-1185">Reference proteome</keyword>
<accession>A0ABS0L1S8</accession>
<gene>
    <name evidence="1" type="ORF">I5L79_10955</name>
</gene>
<dbReference type="RefSeq" id="WP_196955087.1">
    <property type="nucleotide sequence ID" value="NZ_JADWYK010000005.1"/>
</dbReference>
<organism evidence="1 2">
    <name type="scientific">Hymenobacter guriensis</name>
    <dbReference type="NCBI Taxonomy" id="2793065"/>
    <lineage>
        <taxon>Bacteria</taxon>
        <taxon>Pseudomonadati</taxon>
        <taxon>Bacteroidota</taxon>
        <taxon>Cytophagia</taxon>
        <taxon>Cytophagales</taxon>
        <taxon>Hymenobacteraceae</taxon>
        <taxon>Hymenobacter</taxon>
    </lineage>
</organism>
<evidence type="ECO:0000313" key="2">
    <source>
        <dbReference type="Proteomes" id="UP000601099"/>
    </source>
</evidence>
<evidence type="ECO:0000313" key="1">
    <source>
        <dbReference type="EMBL" id="MBG8554067.1"/>
    </source>
</evidence>
<comment type="caution">
    <text evidence="1">The sequence shown here is derived from an EMBL/GenBank/DDBJ whole genome shotgun (WGS) entry which is preliminary data.</text>
</comment>
<dbReference type="Proteomes" id="UP000601099">
    <property type="component" value="Unassembled WGS sequence"/>
</dbReference>
<reference evidence="1 2" key="1">
    <citation type="submission" date="2020-11" db="EMBL/GenBank/DDBJ databases">
        <title>Hymenobacter sp.</title>
        <authorList>
            <person name="Kim M.K."/>
        </authorList>
    </citation>
    <scope>NUCLEOTIDE SEQUENCE [LARGE SCALE GENOMIC DNA]</scope>
    <source>
        <strain evidence="1 2">BT594</strain>
    </source>
</reference>
<name>A0ABS0L1S8_9BACT</name>